<accession>A0ABQ1Y0N1</accession>
<reference evidence="3" key="1">
    <citation type="journal article" date="2019" name="Int. J. Syst. Evol. Microbiol.">
        <title>The Global Catalogue of Microorganisms (GCM) 10K type strain sequencing project: providing services to taxonomists for standard genome sequencing and annotation.</title>
        <authorList>
            <consortium name="The Broad Institute Genomics Platform"/>
            <consortium name="The Broad Institute Genome Sequencing Center for Infectious Disease"/>
            <person name="Wu L."/>
            <person name="Ma J."/>
        </authorList>
    </citation>
    <scope>NUCLEOTIDE SEQUENCE [LARGE SCALE GENOMIC DNA]</scope>
    <source>
        <strain evidence="3">CGMCC 1.12766</strain>
    </source>
</reference>
<evidence type="ECO:0000313" key="3">
    <source>
        <dbReference type="Proteomes" id="UP000648722"/>
    </source>
</evidence>
<feature type="compositionally biased region" description="Basic residues" evidence="1">
    <location>
        <begin position="1"/>
        <end position="26"/>
    </location>
</feature>
<organism evidence="2 3">
    <name type="scientific">Glycocaulis albus</name>
    <dbReference type="NCBI Taxonomy" id="1382801"/>
    <lineage>
        <taxon>Bacteria</taxon>
        <taxon>Pseudomonadati</taxon>
        <taxon>Pseudomonadota</taxon>
        <taxon>Alphaproteobacteria</taxon>
        <taxon>Maricaulales</taxon>
        <taxon>Maricaulaceae</taxon>
        <taxon>Glycocaulis</taxon>
    </lineage>
</organism>
<evidence type="ECO:0000256" key="1">
    <source>
        <dbReference type="SAM" id="MobiDB-lite"/>
    </source>
</evidence>
<sequence>MGKLNRKRVSPRKPVPRNGAQRRKRERAPATACPRAGGGLRNIATRMRCGIQKVWIPAGAGKTRVRPG</sequence>
<gene>
    <name evidence="2" type="ORF">GCM10007420_26620</name>
</gene>
<proteinExistence type="predicted"/>
<name>A0ABQ1Y0N1_9PROT</name>
<dbReference type="EMBL" id="BMFS01000017">
    <property type="protein sequence ID" value="GGH08440.1"/>
    <property type="molecule type" value="Genomic_DNA"/>
</dbReference>
<evidence type="ECO:0000313" key="2">
    <source>
        <dbReference type="EMBL" id="GGH08440.1"/>
    </source>
</evidence>
<feature type="region of interest" description="Disordered" evidence="1">
    <location>
        <begin position="1"/>
        <end position="38"/>
    </location>
</feature>
<dbReference type="Proteomes" id="UP000648722">
    <property type="component" value="Unassembled WGS sequence"/>
</dbReference>
<keyword evidence="3" id="KW-1185">Reference proteome</keyword>
<protein>
    <submittedName>
        <fullName evidence="2">Uncharacterized protein</fullName>
    </submittedName>
</protein>
<comment type="caution">
    <text evidence="2">The sequence shown here is derived from an EMBL/GenBank/DDBJ whole genome shotgun (WGS) entry which is preliminary data.</text>
</comment>